<dbReference type="Gene3D" id="3.30.420.180">
    <property type="entry name" value="CobE/GbiG C-terminal domain"/>
    <property type="match status" value="1"/>
</dbReference>
<keyword evidence="2" id="KW-0378">Hydrolase</keyword>
<dbReference type="SUPFAM" id="SSF159664">
    <property type="entry name" value="CobE/GbiG C-terminal domain-like"/>
    <property type="match status" value="1"/>
</dbReference>
<organism evidence="2 3">
    <name type="scientific">Sulfitobacter brevis</name>
    <dbReference type="NCBI Taxonomy" id="74348"/>
    <lineage>
        <taxon>Bacteria</taxon>
        <taxon>Pseudomonadati</taxon>
        <taxon>Pseudomonadota</taxon>
        <taxon>Alphaproteobacteria</taxon>
        <taxon>Rhodobacterales</taxon>
        <taxon>Roseobacteraceae</taxon>
        <taxon>Sulfitobacter</taxon>
    </lineage>
</organism>
<evidence type="ECO:0000313" key="3">
    <source>
        <dbReference type="Proteomes" id="UP000198977"/>
    </source>
</evidence>
<reference evidence="3" key="1">
    <citation type="submission" date="2016-10" db="EMBL/GenBank/DDBJ databases">
        <authorList>
            <person name="Varghese N."/>
            <person name="Submissions S."/>
        </authorList>
    </citation>
    <scope>NUCLEOTIDE SEQUENCE [LARGE SCALE GENOMIC DNA]</scope>
    <source>
        <strain evidence="3">DSM 11443</strain>
    </source>
</reference>
<dbReference type="STRING" id="74348.SAMN04488523_103186"/>
<proteinExistence type="predicted"/>
<dbReference type="Proteomes" id="UP000198977">
    <property type="component" value="Unassembled WGS sequence"/>
</dbReference>
<dbReference type="Pfam" id="PF01890">
    <property type="entry name" value="CbiG_C"/>
    <property type="match status" value="1"/>
</dbReference>
<gene>
    <name evidence="2" type="ORF">SAMN04488523_103186</name>
</gene>
<feature type="domain" description="CobE/GbiG C-terminal" evidence="1">
    <location>
        <begin position="3"/>
        <end position="120"/>
    </location>
</feature>
<sequence length="128" mass="12996">MRVAGIGFRSAASLPSLVDALQRALAEAGGGTLDALVTESAKSREPVFRELAQSMGLPGLGVTQQDLGQMITPTQSQRIQDQFGTGSLAEAAALAAAGPEATLAACRVVSGDGMATAAIADSQRKDPR</sequence>
<keyword evidence="3" id="KW-1185">Reference proteome</keyword>
<accession>A0A1I1VX79</accession>
<protein>
    <submittedName>
        <fullName evidence="2">Cobalt-precorrin 5A hydrolase</fullName>
    </submittedName>
</protein>
<dbReference type="GO" id="GO:0009236">
    <property type="term" value="P:cobalamin biosynthetic process"/>
    <property type="evidence" value="ECO:0007669"/>
    <property type="project" value="InterPro"/>
</dbReference>
<evidence type="ECO:0000259" key="1">
    <source>
        <dbReference type="Pfam" id="PF01890"/>
    </source>
</evidence>
<dbReference type="OrthoDB" id="7665855at2"/>
<evidence type="ECO:0000313" key="2">
    <source>
        <dbReference type="EMBL" id="SFD87577.1"/>
    </source>
</evidence>
<dbReference type="InterPro" id="IPR002750">
    <property type="entry name" value="CobE/GbiG_C"/>
</dbReference>
<dbReference type="AlphaFoldDB" id="A0A1I1VX79"/>
<dbReference type="RefSeq" id="WP_093922807.1">
    <property type="nucleotide sequence ID" value="NZ_FOMW01000003.1"/>
</dbReference>
<dbReference type="EMBL" id="FOMW01000003">
    <property type="protein sequence ID" value="SFD87577.1"/>
    <property type="molecule type" value="Genomic_DNA"/>
</dbReference>
<dbReference type="InterPro" id="IPR036518">
    <property type="entry name" value="CobE/GbiG_C_sf"/>
</dbReference>
<name>A0A1I1VX79_9RHOB</name>
<dbReference type="GO" id="GO:0016787">
    <property type="term" value="F:hydrolase activity"/>
    <property type="evidence" value="ECO:0007669"/>
    <property type="project" value="UniProtKB-KW"/>
</dbReference>